<protein>
    <recommendedName>
        <fullName evidence="13">Ribonuclease</fullName>
        <ecNumber evidence="13">3.1.26.4</ecNumber>
    </recommendedName>
</protein>
<dbReference type="GO" id="GO:0005737">
    <property type="term" value="C:cytoplasm"/>
    <property type="evidence" value="ECO:0007669"/>
    <property type="project" value="UniProtKB-SubCell"/>
</dbReference>
<keyword evidence="10 12" id="KW-0378">Hydrolase</keyword>
<comment type="similarity">
    <text evidence="5 13">Belongs to the RNase HII family.</text>
</comment>
<evidence type="ECO:0000259" key="14">
    <source>
        <dbReference type="PROSITE" id="PS51975"/>
    </source>
</evidence>
<dbReference type="NCBIfam" id="NF000595">
    <property type="entry name" value="PRK00015.1-3"/>
    <property type="match status" value="1"/>
</dbReference>
<proteinExistence type="inferred from homology"/>
<comment type="catalytic activity">
    <reaction evidence="1 12 13">
        <text>Endonucleolytic cleavage to 5'-phosphomonoester.</text>
        <dbReference type="EC" id="3.1.26.4"/>
    </reaction>
</comment>
<dbReference type="PROSITE" id="PS51975">
    <property type="entry name" value="RNASE_H_2"/>
    <property type="match status" value="1"/>
</dbReference>
<sequence>MAVSAAPTLELERSLLEALPAGARIAGMDEVGRGALAGPVAVGVAVVSASTPGAPSAVRDSKLLRPAVRQELVPQIRSWAVGSAVGMASPSEIDALGIVGALRLAGRRALEDLDPTAQPDLVLLDGSHDWLSPPSDLLALAADSDAAPAWDGPVRTQVKGDMTCASIAGASVLAKVERDALMQALDAEHPAYGWARNKGYGAAAHRAALLERGVTEHHRRSWKLGLPS</sequence>
<dbReference type="PANTHER" id="PTHR10954">
    <property type="entry name" value="RIBONUCLEASE H2 SUBUNIT A"/>
    <property type="match status" value="1"/>
</dbReference>
<keyword evidence="7 12" id="KW-0540">Nuclease</keyword>
<evidence type="ECO:0000256" key="11">
    <source>
        <dbReference type="ARBA" id="ARBA00023211"/>
    </source>
</evidence>
<dbReference type="InterPro" id="IPR012337">
    <property type="entry name" value="RNaseH-like_sf"/>
</dbReference>
<dbReference type="InterPro" id="IPR024567">
    <property type="entry name" value="RNase_HII/HIII_dom"/>
</dbReference>
<feature type="binding site" evidence="12">
    <location>
        <position position="30"/>
    </location>
    <ligand>
        <name>a divalent metal cation</name>
        <dbReference type="ChEBI" id="CHEBI:60240"/>
    </ligand>
</feature>
<accession>M2YC20</accession>
<organism evidence="15 16">
    <name type="scientific">Kocuria palustris PEL</name>
    <dbReference type="NCBI Taxonomy" id="1236550"/>
    <lineage>
        <taxon>Bacteria</taxon>
        <taxon>Bacillati</taxon>
        <taxon>Actinomycetota</taxon>
        <taxon>Actinomycetes</taxon>
        <taxon>Micrococcales</taxon>
        <taxon>Micrococcaceae</taxon>
        <taxon>Kocuria</taxon>
    </lineage>
</organism>
<dbReference type="InterPro" id="IPR022898">
    <property type="entry name" value="RNase_HII"/>
</dbReference>
<dbReference type="InterPro" id="IPR001352">
    <property type="entry name" value="RNase_HII/HIII"/>
</dbReference>
<evidence type="ECO:0000256" key="9">
    <source>
        <dbReference type="ARBA" id="ARBA00022759"/>
    </source>
</evidence>
<keyword evidence="9 12" id="KW-0255">Endonuclease</keyword>
<dbReference type="GO" id="GO:0032299">
    <property type="term" value="C:ribonuclease H2 complex"/>
    <property type="evidence" value="ECO:0007669"/>
    <property type="project" value="TreeGrafter"/>
</dbReference>
<dbReference type="InterPro" id="IPR036397">
    <property type="entry name" value="RNaseH_sf"/>
</dbReference>
<dbReference type="Proteomes" id="UP000009877">
    <property type="component" value="Unassembled WGS sequence"/>
</dbReference>
<evidence type="ECO:0000256" key="12">
    <source>
        <dbReference type="PROSITE-ProRule" id="PRU01319"/>
    </source>
</evidence>
<dbReference type="SUPFAM" id="SSF53098">
    <property type="entry name" value="Ribonuclease H-like"/>
    <property type="match status" value="1"/>
</dbReference>
<dbReference type="GO" id="GO:0004523">
    <property type="term" value="F:RNA-DNA hybrid ribonuclease activity"/>
    <property type="evidence" value="ECO:0007669"/>
    <property type="project" value="UniProtKB-UniRule"/>
</dbReference>
<evidence type="ECO:0000256" key="10">
    <source>
        <dbReference type="ARBA" id="ARBA00022801"/>
    </source>
</evidence>
<comment type="cofactor">
    <cofactor evidence="12">
        <name>Mn(2+)</name>
        <dbReference type="ChEBI" id="CHEBI:29035"/>
    </cofactor>
    <cofactor evidence="12">
        <name>Mg(2+)</name>
        <dbReference type="ChEBI" id="CHEBI:18420"/>
    </cofactor>
    <text evidence="12">Manganese or magnesium. Binds 1 divalent metal ion per monomer in the absence of substrate. May bind a second metal ion after substrate binding.</text>
</comment>
<evidence type="ECO:0000256" key="4">
    <source>
        <dbReference type="ARBA" id="ARBA00004496"/>
    </source>
</evidence>
<keyword evidence="6" id="KW-0963">Cytoplasm</keyword>
<evidence type="ECO:0000256" key="3">
    <source>
        <dbReference type="ARBA" id="ARBA00004065"/>
    </source>
</evidence>
<keyword evidence="16" id="KW-1185">Reference proteome</keyword>
<comment type="cofactor">
    <cofactor evidence="2">
        <name>Mg(2+)</name>
        <dbReference type="ChEBI" id="CHEBI:18420"/>
    </cofactor>
</comment>
<evidence type="ECO:0000313" key="15">
    <source>
        <dbReference type="EMBL" id="EME36189.1"/>
    </source>
</evidence>
<dbReference type="Pfam" id="PF01351">
    <property type="entry name" value="RNase_HII"/>
    <property type="match status" value="1"/>
</dbReference>
<reference evidence="15 16" key="1">
    <citation type="journal article" date="2014" name="Genome Announc.">
        <title>Draft Genome Sequence of Kocuria palustris PEL.</title>
        <authorList>
            <person name="Sharma G."/>
            <person name="Khatri I."/>
            <person name="Subramanian S."/>
        </authorList>
    </citation>
    <scope>NUCLEOTIDE SEQUENCE [LARGE SCALE GENOMIC DNA]</scope>
    <source>
        <strain evidence="15 16">PEL</strain>
    </source>
</reference>
<keyword evidence="8 12" id="KW-0479">Metal-binding</keyword>
<evidence type="ECO:0000313" key="16">
    <source>
        <dbReference type="Proteomes" id="UP000009877"/>
    </source>
</evidence>
<evidence type="ECO:0000256" key="8">
    <source>
        <dbReference type="ARBA" id="ARBA00022723"/>
    </source>
</evidence>
<dbReference type="AlphaFoldDB" id="M2YC20"/>
<evidence type="ECO:0000256" key="7">
    <source>
        <dbReference type="ARBA" id="ARBA00022722"/>
    </source>
</evidence>
<evidence type="ECO:0000256" key="2">
    <source>
        <dbReference type="ARBA" id="ARBA00001946"/>
    </source>
</evidence>
<dbReference type="Gene3D" id="3.30.420.10">
    <property type="entry name" value="Ribonuclease H-like superfamily/Ribonuclease H"/>
    <property type="match status" value="1"/>
</dbReference>
<dbReference type="GO" id="GO:0006298">
    <property type="term" value="P:mismatch repair"/>
    <property type="evidence" value="ECO:0007669"/>
    <property type="project" value="TreeGrafter"/>
</dbReference>
<dbReference type="GO" id="GO:0046872">
    <property type="term" value="F:metal ion binding"/>
    <property type="evidence" value="ECO:0007669"/>
    <property type="project" value="UniProtKB-KW"/>
</dbReference>
<evidence type="ECO:0000256" key="1">
    <source>
        <dbReference type="ARBA" id="ARBA00000077"/>
    </source>
</evidence>
<comment type="function">
    <text evidence="3 13">Endonuclease that specifically degrades the RNA of RNA-DNA hybrids.</text>
</comment>
<evidence type="ECO:0000256" key="5">
    <source>
        <dbReference type="ARBA" id="ARBA00007383"/>
    </source>
</evidence>
<feature type="domain" description="RNase H type-2" evidence="14">
    <location>
        <begin position="23"/>
        <end position="228"/>
    </location>
</feature>
<dbReference type="PANTHER" id="PTHR10954:SF18">
    <property type="entry name" value="RIBONUCLEASE HII"/>
    <property type="match status" value="1"/>
</dbReference>
<gene>
    <name evidence="15" type="ORF">C884_00668</name>
</gene>
<name>M2YC20_9MICC</name>
<evidence type="ECO:0000256" key="13">
    <source>
        <dbReference type="RuleBase" id="RU003515"/>
    </source>
</evidence>
<comment type="subcellular location">
    <subcellularLocation>
        <location evidence="4">Cytoplasm</location>
    </subcellularLocation>
</comment>
<dbReference type="STRING" id="71999.KPaMU14_04665"/>
<dbReference type="EMBL" id="ANHZ02000017">
    <property type="protein sequence ID" value="EME36189.1"/>
    <property type="molecule type" value="Genomic_DNA"/>
</dbReference>
<comment type="caution">
    <text evidence="15">The sequence shown here is derived from an EMBL/GenBank/DDBJ whole genome shotgun (WGS) entry which is preliminary data.</text>
</comment>
<feature type="binding site" evidence="12">
    <location>
        <position position="29"/>
    </location>
    <ligand>
        <name>a divalent metal cation</name>
        <dbReference type="ChEBI" id="CHEBI:60240"/>
    </ligand>
</feature>
<dbReference type="EC" id="3.1.26.4" evidence="13"/>
<evidence type="ECO:0000256" key="6">
    <source>
        <dbReference type="ARBA" id="ARBA00022490"/>
    </source>
</evidence>
<feature type="binding site" evidence="12">
    <location>
        <position position="125"/>
    </location>
    <ligand>
        <name>a divalent metal cation</name>
        <dbReference type="ChEBI" id="CHEBI:60240"/>
    </ligand>
</feature>
<dbReference type="GO" id="GO:0043137">
    <property type="term" value="P:DNA replication, removal of RNA primer"/>
    <property type="evidence" value="ECO:0007669"/>
    <property type="project" value="TreeGrafter"/>
</dbReference>
<dbReference type="GO" id="GO:0003723">
    <property type="term" value="F:RNA binding"/>
    <property type="evidence" value="ECO:0007669"/>
    <property type="project" value="UniProtKB-UniRule"/>
</dbReference>
<keyword evidence="11" id="KW-0464">Manganese</keyword>
<dbReference type="CDD" id="cd07182">
    <property type="entry name" value="RNase_HII_bacteria_HII_like"/>
    <property type="match status" value="1"/>
</dbReference>